<gene>
    <name evidence="1" type="ORF">HCN56_23425</name>
</gene>
<sequence length="107" mass="11414">MKFDMGADTLTTLQNSTSGSLDEMHAMLMQLRDAAEPLASKFNGAGKEAFARFKSETDVIAAALQHAMSRINEGQAGMNAAFADGDSGFKDNADRAMGSQNFNAARF</sequence>
<proteinExistence type="predicted"/>
<comment type="caution">
    <text evidence="1">The sequence shown here is derived from an EMBL/GenBank/DDBJ whole genome shotgun (WGS) entry which is preliminary data.</text>
</comment>
<dbReference type="EMBL" id="JAAVJD010000309">
    <property type="protein sequence ID" value="NJQ08444.1"/>
    <property type="molecule type" value="Genomic_DNA"/>
</dbReference>
<dbReference type="InterPro" id="IPR036689">
    <property type="entry name" value="ESAT-6-like_sf"/>
</dbReference>
<name>A0A7X6I1K3_9ACTN</name>
<evidence type="ECO:0000313" key="2">
    <source>
        <dbReference type="Proteomes" id="UP000578686"/>
    </source>
</evidence>
<evidence type="ECO:0000313" key="1">
    <source>
        <dbReference type="EMBL" id="NJQ08444.1"/>
    </source>
</evidence>
<accession>A0A7X6I1K3</accession>
<reference evidence="1 2" key="1">
    <citation type="submission" date="2020-03" db="EMBL/GenBank/DDBJ databases">
        <title>Draft genome of Streptomyces sp. ventii, isolated from the Axial Seamount in the Pacific Ocean, and resequencing of the two type strains Streptomyces lonarensis strain NCL 716 and Streptomyces bohaiensis strain 11A07.</title>
        <authorList>
            <person name="Loughran R.M."/>
            <person name="Pfannmuller K.M."/>
            <person name="Wasson B.J."/>
            <person name="Deadmond M.C."/>
            <person name="Paddock B.E."/>
            <person name="Koyack M.J."/>
            <person name="Gallegos D.A."/>
            <person name="Mitchell E.A."/>
            <person name="Ushijima B."/>
            <person name="Saw J.H."/>
            <person name="Mcphail K.L."/>
            <person name="Videau P."/>
        </authorList>
    </citation>
    <scope>NUCLEOTIDE SEQUENCE [LARGE SCALE GENOMIC DNA]</scope>
    <source>
        <strain evidence="1 2">NCL716</strain>
    </source>
</reference>
<organism evidence="1 2">
    <name type="scientific">Streptomyces lonarensis</name>
    <dbReference type="NCBI Taxonomy" id="700599"/>
    <lineage>
        <taxon>Bacteria</taxon>
        <taxon>Bacillati</taxon>
        <taxon>Actinomycetota</taxon>
        <taxon>Actinomycetes</taxon>
        <taxon>Kitasatosporales</taxon>
        <taxon>Streptomycetaceae</taxon>
        <taxon>Streptomyces</taxon>
    </lineage>
</organism>
<dbReference type="SUPFAM" id="SSF140453">
    <property type="entry name" value="EsxAB dimer-like"/>
    <property type="match status" value="1"/>
</dbReference>
<keyword evidence="2" id="KW-1185">Reference proteome</keyword>
<dbReference type="AlphaFoldDB" id="A0A7X6I1K3"/>
<protein>
    <submittedName>
        <fullName evidence="1">Uncharacterized protein</fullName>
    </submittedName>
</protein>
<dbReference type="Proteomes" id="UP000578686">
    <property type="component" value="Unassembled WGS sequence"/>
</dbReference>